<dbReference type="PANTHER" id="PTHR43537:SF49">
    <property type="entry name" value="TRANSCRIPTIONAL REGULATORY PROTEIN"/>
    <property type="match status" value="1"/>
</dbReference>
<dbReference type="SMART" id="SM00345">
    <property type="entry name" value="HTH_GNTR"/>
    <property type="match status" value="1"/>
</dbReference>
<dbReference type="Pfam" id="PF00392">
    <property type="entry name" value="GntR"/>
    <property type="match status" value="1"/>
</dbReference>
<protein>
    <submittedName>
        <fullName evidence="5">GntR family transcriptional regulator</fullName>
    </submittedName>
</protein>
<dbReference type="EMBL" id="JACLAW010000011">
    <property type="protein sequence ID" value="MBC2666740.1"/>
    <property type="molecule type" value="Genomic_DNA"/>
</dbReference>
<dbReference type="CDD" id="cd07377">
    <property type="entry name" value="WHTH_GntR"/>
    <property type="match status" value="1"/>
</dbReference>
<dbReference type="InterPro" id="IPR036388">
    <property type="entry name" value="WH-like_DNA-bd_sf"/>
</dbReference>
<dbReference type="PANTHER" id="PTHR43537">
    <property type="entry name" value="TRANSCRIPTIONAL REGULATOR, GNTR FAMILY"/>
    <property type="match status" value="1"/>
</dbReference>
<comment type="caution">
    <text evidence="5">The sequence shown here is derived from an EMBL/GenBank/DDBJ whole genome shotgun (WGS) entry which is preliminary data.</text>
</comment>
<keyword evidence="6" id="KW-1185">Reference proteome</keyword>
<dbReference type="SUPFAM" id="SSF48008">
    <property type="entry name" value="GntR ligand-binding domain-like"/>
    <property type="match status" value="1"/>
</dbReference>
<dbReference type="InterPro" id="IPR011711">
    <property type="entry name" value="GntR_C"/>
</dbReference>
<gene>
    <name evidence="5" type="ORF">H7F51_14560</name>
</gene>
<evidence type="ECO:0000259" key="4">
    <source>
        <dbReference type="PROSITE" id="PS50949"/>
    </source>
</evidence>
<dbReference type="InterPro" id="IPR036390">
    <property type="entry name" value="WH_DNA-bd_sf"/>
</dbReference>
<proteinExistence type="predicted"/>
<reference evidence="5 6" key="1">
    <citation type="submission" date="2020-08" db="EMBL/GenBank/DDBJ databases">
        <title>The genome sequence of type strain Novosphingobium flavum NBRC 111647.</title>
        <authorList>
            <person name="Liu Y."/>
        </authorList>
    </citation>
    <scope>NUCLEOTIDE SEQUENCE [LARGE SCALE GENOMIC DNA]</scope>
    <source>
        <strain evidence="5 6">NBRC 111647</strain>
    </source>
</reference>
<keyword evidence="1" id="KW-0805">Transcription regulation</keyword>
<dbReference type="Proteomes" id="UP000566813">
    <property type="component" value="Unassembled WGS sequence"/>
</dbReference>
<evidence type="ECO:0000256" key="3">
    <source>
        <dbReference type="ARBA" id="ARBA00023163"/>
    </source>
</evidence>
<dbReference type="SMART" id="SM00895">
    <property type="entry name" value="FCD"/>
    <property type="match status" value="1"/>
</dbReference>
<evidence type="ECO:0000313" key="6">
    <source>
        <dbReference type="Proteomes" id="UP000566813"/>
    </source>
</evidence>
<keyword evidence="2" id="KW-0238">DNA-binding</keyword>
<feature type="domain" description="HTH gntR-type" evidence="4">
    <location>
        <begin position="15"/>
        <end position="81"/>
    </location>
</feature>
<dbReference type="GO" id="GO:0003677">
    <property type="term" value="F:DNA binding"/>
    <property type="evidence" value="ECO:0007669"/>
    <property type="project" value="UniProtKB-KW"/>
</dbReference>
<dbReference type="InterPro" id="IPR000524">
    <property type="entry name" value="Tscrpt_reg_HTH_GntR"/>
</dbReference>
<dbReference type="Gene3D" id="1.20.120.530">
    <property type="entry name" value="GntR ligand-binding domain-like"/>
    <property type="match status" value="1"/>
</dbReference>
<dbReference type="PROSITE" id="PS50949">
    <property type="entry name" value="HTH_GNTR"/>
    <property type="match status" value="1"/>
</dbReference>
<dbReference type="InterPro" id="IPR008920">
    <property type="entry name" value="TF_FadR/GntR_C"/>
</dbReference>
<dbReference type="Pfam" id="PF07729">
    <property type="entry name" value="FCD"/>
    <property type="match status" value="1"/>
</dbReference>
<dbReference type="AlphaFoldDB" id="A0A7X1FTK7"/>
<dbReference type="GO" id="GO:0003700">
    <property type="term" value="F:DNA-binding transcription factor activity"/>
    <property type="evidence" value="ECO:0007669"/>
    <property type="project" value="InterPro"/>
</dbReference>
<sequence length="224" mass="25012">MDGQTSSDEAGGRRPLLSERIRDSLIDAIATGQLAPGSNLDEQQLATQYGASRTPVREALRQLQTSALVEIVGRRTLVARLTPVRIMEMFEAMAEIESVCVRLATYRMTPLERSALLRIHEATDVAVAAGDVDGYDRLNREFHEALYKATHNTFLEEQALSVRARLSAFRRVQLRQQGRLPRSRGEHDEVLQAINEGDGETAARRMRAHMLSAAGALENYLKDR</sequence>
<dbReference type="SUPFAM" id="SSF46785">
    <property type="entry name" value="Winged helix' DNA-binding domain"/>
    <property type="match status" value="1"/>
</dbReference>
<accession>A0A7X1FTK7</accession>
<name>A0A7X1FTK7_9SPHN</name>
<keyword evidence="3" id="KW-0804">Transcription</keyword>
<dbReference type="RefSeq" id="WP_185665030.1">
    <property type="nucleotide sequence ID" value="NZ_JACLAW010000011.1"/>
</dbReference>
<evidence type="ECO:0000256" key="2">
    <source>
        <dbReference type="ARBA" id="ARBA00023125"/>
    </source>
</evidence>
<evidence type="ECO:0000313" key="5">
    <source>
        <dbReference type="EMBL" id="MBC2666740.1"/>
    </source>
</evidence>
<organism evidence="5 6">
    <name type="scientific">Novosphingobium flavum</name>
    <dbReference type="NCBI Taxonomy" id="1778672"/>
    <lineage>
        <taxon>Bacteria</taxon>
        <taxon>Pseudomonadati</taxon>
        <taxon>Pseudomonadota</taxon>
        <taxon>Alphaproteobacteria</taxon>
        <taxon>Sphingomonadales</taxon>
        <taxon>Sphingomonadaceae</taxon>
        <taxon>Novosphingobium</taxon>
    </lineage>
</organism>
<dbReference type="Gene3D" id="1.10.10.10">
    <property type="entry name" value="Winged helix-like DNA-binding domain superfamily/Winged helix DNA-binding domain"/>
    <property type="match status" value="1"/>
</dbReference>
<evidence type="ECO:0000256" key="1">
    <source>
        <dbReference type="ARBA" id="ARBA00023015"/>
    </source>
</evidence>